<sequence length="147" mass="15939">MNDRTRFADVTGDVEAQPWTRAFAAKDPEAFAAAFDENVVLEASALRRPVEGRDNVKQVMGAAGGIYESLVFTQEITAGDRSCIEWEATALGGKELRGSTILTVNEDGRIVRAVIQHRPLDNLIAFSAELGRRLSGRIEAGHFHAGA</sequence>
<dbReference type="RefSeq" id="WP_344124336.1">
    <property type="nucleotide sequence ID" value="NZ_BAAABW010000042.1"/>
</dbReference>
<keyword evidence="3" id="KW-1185">Reference proteome</keyword>
<evidence type="ECO:0000313" key="2">
    <source>
        <dbReference type="EMBL" id="GAA0380909.1"/>
    </source>
</evidence>
<proteinExistence type="predicted"/>
<accession>A0ABN0Y335</accession>
<name>A0ABN0Y335_9ACTN</name>
<dbReference type="Gene3D" id="3.10.450.50">
    <property type="match status" value="1"/>
</dbReference>
<comment type="caution">
    <text evidence="2">The sequence shown here is derived from an EMBL/GenBank/DDBJ whole genome shotgun (WGS) entry which is preliminary data.</text>
</comment>
<dbReference type="InterPro" id="IPR037401">
    <property type="entry name" value="SnoaL-like"/>
</dbReference>
<evidence type="ECO:0000259" key="1">
    <source>
        <dbReference type="Pfam" id="PF12680"/>
    </source>
</evidence>
<gene>
    <name evidence="2" type="ORF">GCM10010319_69190</name>
</gene>
<dbReference type="Pfam" id="PF12680">
    <property type="entry name" value="SnoaL_2"/>
    <property type="match status" value="1"/>
</dbReference>
<evidence type="ECO:0000313" key="3">
    <source>
        <dbReference type="Proteomes" id="UP001500063"/>
    </source>
</evidence>
<feature type="domain" description="SnoaL-like" evidence="1">
    <location>
        <begin position="19"/>
        <end position="112"/>
    </location>
</feature>
<dbReference type="SUPFAM" id="SSF54427">
    <property type="entry name" value="NTF2-like"/>
    <property type="match status" value="1"/>
</dbReference>
<dbReference type="Proteomes" id="UP001500063">
    <property type="component" value="Unassembled WGS sequence"/>
</dbReference>
<reference evidence="2 3" key="1">
    <citation type="journal article" date="2019" name="Int. J. Syst. Evol. Microbiol.">
        <title>The Global Catalogue of Microorganisms (GCM) 10K type strain sequencing project: providing services to taxonomists for standard genome sequencing and annotation.</title>
        <authorList>
            <consortium name="The Broad Institute Genomics Platform"/>
            <consortium name="The Broad Institute Genome Sequencing Center for Infectious Disease"/>
            <person name="Wu L."/>
            <person name="Ma J."/>
        </authorList>
    </citation>
    <scope>NUCLEOTIDE SEQUENCE [LARGE SCALE GENOMIC DNA]</scope>
    <source>
        <strain evidence="2 3">JCM 4565</strain>
    </source>
</reference>
<protein>
    <recommendedName>
        <fullName evidence="1">SnoaL-like domain-containing protein</fullName>
    </recommendedName>
</protein>
<dbReference type="InterPro" id="IPR032710">
    <property type="entry name" value="NTF2-like_dom_sf"/>
</dbReference>
<dbReference type="EMBL" id="BAAABW010000042">
    <property type="protein sequence ID" value="GAA0380909.1"/>
    <property type="molecule type" value="Genomic_DNA"/>
</dbReference>
<organism evidence="2 3">
    <name type="scientific">Streptomyces blastmyceticus</name>
    <dbReference type="NCBI Taxonomy" id="68180"/>
    <lineage>
        <taxon>Bacteria</taxon>
        <taxon>Bacillati</taxon>
        <taxon>Actinomycetota</taxon>
        <taxon>Actinomycetes</taxon>
        <taxon>Kitasatosporales</taxon>
        <taxon>Streptomycetaceae</taxon>
        <taxon>Streptomyces</taxon>
    </lineage>
</organism>